<feature type="compositionally biased region" description="Polar residues" evidence="1">
    <location>
        <begin position="7"/>
        <end position="18"/>
    </location>
</feature>
<reference evidence="3 4" key="1">
    <citation type="submission" date="2011-02" db="EMBL/GenBank/DDBJ databases">
        <title>The Genome Sequence of Sphaeroforma arctica JP610.</title>
        <authorList>
            <consortium name="The Broad Institute Genome Sequencing Platform"/>
            <person name="Russ C."/>
            <person name="Cuomo C."/>
            <person name="Young S.K."/>
            <person name="Zeng Q."/>
            <person name="Gargeya S."/>
            <person name="Alvarado L."/>
            <person name="Berlin A."/>
            <person name="Chapman S.B."/>
            <person name="Chen Z."/>
            <person name="Freedman E."/>
            <person name="Gellesch M."/>
            <person name="Goldberg J."/>
            <person name="Griggs A."/>
            <person name="Gujja S."/>
            <person name="Heilman E."/>
            <person name="Heiman D."/>
            <person name="Howarth C."/>
            <person name="Mehta T."/>
            <person name="Neiman D."/>
            <person name="Pearson M."/>
            <person name="Roberts A."/>
            <person name="Saif S."/>
            <person name="Shea T."/>
            <person name="Shenoy N."/>
            <person name="Sisk P."/>
            <person name="Stolte C."/>
            <person name="Sykes S."/>
            <person name="White J."/>
            <person name="Yandava C."/>
            <person name="Burger G."/>
            <person name="Gray M.W."/>
            <person name="Holland P.W.H."/>
            <person name="King N."/>
            <person name="Lang F.B.F."/>
            <person name="Roger A.J."/>
            <person name="Ruiz-Trillo I."/>
            <person name="Haas B."/>
            <person name="Nusbaum C."/>
            <person name="Birren B."/>
        </authorList>
    </citation>
    <scope>NUCLEOTIDE SEQUENCE [LARGE SCALE GENOMIC DNA]</scope>
    <source>
        <strain evidence="3 4">JP610</strain>
    </source>
</reference>
<dbReference type="RefSeq" id="XP_014157324.1">
    <property type="nucleotide sequence ID" value="XM_014301849.1"/>
</dbReference>
<evidence type="ECO:0000259" key="2">
    <source>
        <dbReference type="PROSITE" id="PS50021"/>
    </source>
</evidence>
<dbReference type="Gene3D" id="1.10.418.10">
    <property type="entry name" value="Calponin-like domain"/>
    <property type="match status" value="2"/>
</dbReference>
<dbReference type="Pfam" id="PF00307">
    <property type="entry name" value="CH"/>
    <property type="match status" value="2"/>
</dbReference>
<keyword evidence="4" id="KW-1185">Reference proteome</keyword>
<dbReference type="OrthoDB" id="10017054at2759"/>
<feature type="compositionally biased region" description="Polar residues" evidence="1">
    <location>
        <begin position="323"/>
        <end position="342"/>
    </location>
</feature>
<dbReference type="SUPFAM" id="SSF47576">
    <property type="entry name" value="Calponin-homology domain, CH-domain"/>
    <property type="match status" value="2"/>
</dbReference>
<sequence>PSEPKKSWNTVQTGSKTSAIIRPSILSQTESFSPQQLRKTGSKGHQISTSASSSPKPAGQGLLRKTMLSEKFLSSESKSLPGSPVSQALLRKTVPKPSGSATHSPSTQHKASAMDSFVLPATSYASMTVSSAAVSSGTCVDWVNQVCGLKIAADNSMALAEACKDGIMLCKMCNAAVKDTIDVRVINTKNLDRVAIEENFMLLENSTRAIGCNISSVNMADVQKGTCPKEVEKLLTLMLVAGVSKRVVFTKRSDKAPPSPKCTDCDTLIANSAGDGSDTYVSFSGEVVCKPCVSKEARMLLIVSGNAMSVNKSTLKNVSMTQRVPTNTSNETSRRVQTSVKPSDNPFKAADRFRAAENGARSVPSSPASVKRNGASDSLLRWCQSRLFGFEGLADVVDFSESWADGMAFCALGVALVGVNKCGYTWEALKKEEKLKNLETAFQAFKNDGVCRMLDAEDMGSKPDKKSVMLYISQIYKLYN</sequence>
<dbReference type="AlphaFoldDB" id="A0A0L0G2R0"/>
<dbReference type="InterPro" id="IPR001715">
    <property type="entry name" value="CH_dom"/>
</dbReference>
<name>A0A0L0G2R0_9EUKA</name>
<feature type="domain" description="Calponin-homology (CH)" evidence="2">
    <location>
        <begin position="133"/>
        <end position="242"/>
    </location>
</feature>
<proteinExistence type="predicted"/>
<organism evidence="3 4">
    <name type="scientific">Sphaeroforma arctica JP610</name>
    <dbReference type="NCBI Taxonomy" id="667725"/>
    <lineage>
        <taxon>Eukaryota</taxon>
        <taxon>Ichthyosporea</taxon>
        <taxon>Ichthyophonida</taxon>
        <taxon>Sphaeroforma</taxon>
    </lineage>
</organism>
<dbReference type="InterPro" id="IPR050540">
    <property type="entry name" value="F-actin_Monoox_Mical"/>
</dbReference>
<evidence type="ECO:0000313" key="4">
    <source>
        <dbReference type="Proteomes" id="UP000054560"/>
    </source>
</evidence>
<dbReference type="Proteomes" id="UP000054560">
    <property type="component" value="Unassembled WGS sequence"/>
</dbReference>
<dbReference type="GeneID" id="25904842"/>
<feature type="compositionally biased region" description="Polar residues" evidence="1">
    <location>
        <begin position="25"/>
        <end position="55"/>
    </location>
</feature>
<feature type="non-terminal residue" evidence="3">
    <location>
        <position position="1"/>
    </location>
</feature>
<gene>
    <name evidence="3" type="ORF">SARC_04338</name>
</gene>
<dbReference type="InterPro" id="IPR036872">
    <property type="entry name" value="CH_dom_sf"/>
</dbReference>
<dbReference type="PANTHER" id="PTHR23167">
    <property type="entry name" value="CALPONIN HOMOLOGY DOMAIN-CONTAINING PROTEIN DDB_G0272472-RELATED"/>
    <property type="match status" value="1"/>
</dbReference>
<feature type="region of interest" description="Disordered" evidence="1">
    <location>
        <begin position="1"/>
        <end position="61"/>
    </location>
</feature>
<dbReference type="EMBL" id="KQ241835">
    <property type="protein sequence ID" value="KNC83422.1"/>
    <property type="molecule type" value="Genomic_DNA"/>
</dbReference>
<protein>
    <recommendedName>
        <fullName evidence="2">Calponin-homology (CH) domain-containing protein</fullName>
    </recommendedName>
</protein>
<feature type="region of interest" description="Disordered" evidence="1">
    <location>
        <begin position="323"/>
        <end position="343"/>
    </location>
</feature>
<dbReference type="SMART" id="SM00033">
    <property type="entry name" value="CH"/>
    <property type="match status" value="2"/>
</dbReference>
<evidence type="ECO:0000256" key="1">
    <source>
        <dbReference type="SAM" id="MobiDB-lite"/>
    </source>
</evidence>
<accession>A0A0L0G2R0</accession>
<dbReference type="eggNOG" id="KOG4678">
    <property type="taxonomic scope" value="Eukaryota"/>
</dbReference>
<dbReference type="eggNOG" id="KOG0046">
    <property type="taxonomic scope" value="Eukaryota"/>
</dbReference>
<dbReference type="PANTHER" id="PTHR23167:SF46">
    <property type="entry name" value="EPS15 HOMOLOGY DOMAIN CONTAINING PROTEIN-BINDING PROTEIN 1, ISOFORM F"/>
    <property type="match status" value="1"/>
</dbReference>
<evidence type="ECO:0000313" key="3">
    <source>
        <dbReference type="EMBL" id="KNC83422.1"/>
    </source>
</evidence>
<feature type="domain" description="Calponin-homology (CH)" evidence="2">
    <location>
        <begin position="373"/>
        <end position="480"/>
    </location>
</feature>
<dbReference type="PROSITE" id="PS50021">
    <property type="entry name" value="CH"/>
    <property type="match status" value="2"/>
</dbReference>